<dbReference type="Pfam" id="PF02627">
    <property type="entry name" value="CMD"/>
    <property type="match status" value="1"/>
</dbReference>
<dbReference type="InterPro" id="IPR029032">
    <property type="entry name" value="AhpD-like"/>
</dbReference>
<dbReference type="AlphaFoldDB" id="A0A5N5Q8Y4"/>
<protein>
    <submittedName>
        <fullName evidence="2">Carboxymuconolactone decarboxylase</fullName>
    </submittedName>
</protein>
<accession>A0A5N5Q8Y4</accession>
<organism evidence="2 3">
    <name type="scientific">Ceratobasidium theobromae</name>
    <dbReference type="NCBI Taxonomy" id="1582974"/>
    <lineage>
        <taxon>Eukaryota</taxon>
        <taxon>Fungi</taxon>
        <taxon>Dikarya</taxon>
        <taxon>Basidiomycota</taxon>
        <taxon>Agaricomycotina</taxon>
        <taxon>Agaricomycetes</taxon>
        <taxon>Cantharellales</taxon>
        <taxon>Ceratobasidiaceae</taxon>
        <taxon>Ceratobasidium</taxon>
    </lineage>
</organism>
<dbReference type="PANTHER" id="PTHR34846">
    <property type="entry name" value="4-CARBOXYMUCONOLACTONE DECARBOXYLASE FAMILY PROTEIN (AFU_ORTHOLOGUE AFUA_6G11590)"/>
    <property type="match status" value="1"/>
</dbReference>
<evidence type="ECO:0000313" key="2">
    <source>
        <dbReference type="EMBL" id="KAB5588185.1"/>
    </source>
</evidence>
<dbReference type="GO" id="GO:0051920">
    <property type="term" value="F:peroxiredoxin activity"/>
    <property type="evidence" value="ECO:0007669"/>
    <property type="project" value="InterPro"/>
</dbReference>
<evidence type="ECO:0000259" key="1">
    <source>
        <dbReference type="Pfam" id="PF02627"/>
    </source>
</evidence>
<dbReference type="Gene3D" id="1.20.1290.10">
    <property type="entry name" value="AhpD-like"/>
    <property type="match status" value="1"/>
</dbReference>
<proteinExistence type="predicted"/>
<dbReference type="OrthoDB" id="9998495at2759"/>
<gene>
    <name evidence="2" type="ORF">CTheo_8372</name>
</gene>
<name>A0A5N5Q8Y4_9AGAM</name>
<dbReference type="InterPro" id="IPR003779">
    <property type="entry name" value="CMD-like"/>
</dbReference>
<dbReference type="PANTHER" id="PTHR34846:SF11">
    <property type="entry name" value="4-CARBOXYMUCONOLACTONE DECARBOXYLASE FAMILY PROTEIN (AFU_ORTHOLOGUE AFUA_6G11590)"/>
    <property type="match status" value="1"/>
</dbReference>
<dbReference type="EMBL" id="SSOP01000535">
    <property type="protein sequence ID" value="KAB5588185.1"/>
    <property type="molecule type" value="Genomic_DNA"/>
</dbReference>
<reference evidence="2 3" key="1">
    <citation type="journal article" date="2019" name="Fungal Biol. Biotechnol.">
        <title>Draft genome sequence of fastidious pathogen Ceratobasidium theobromae, which causes vascular-streak dieback in Theobroma cacao.</title>
        <authorList>
            <person name="Ali S.S."/>
            <person name="Asman A."/>
            <person name="Shao J."/>
            <person name="Firmansyah A.P."/>
            <person name="Susilo A.W."/>
            <person name="Rosmana A."/>
            <person name="McMahon P."/>
            <person name="Junaid M."/>
            <person name="Guest D."/>
            <person name="Kheng T.Y."/>
            <person name="Meinhardt L.W."/>
            <person name="Bailey B.A."/>
        </authorList>
    </citation>
    <scope>NUCLEOTIDE SEQUENCE [LARGE SCALE GENOMIC DNA]</scope>
    <source>
        <strain evidence="2 3">CT2</strain>
    </source>
</reference>
<dbReference type="Proteomes" id="UP000383932">
    <property type="component" value="Unassembled WGS sequence"/>
</dbReference>
<keyword evidence="3" id="KW-1185">Reference proteome</keyword>
<sequence length="194" mass="21647">MSNITPVDSRVTIVAPPVGVSEVADEVRRQQHGELRELDKVLLNSEPFTQGWQAMFSQIRYNSTVPGDIREIMILRVAALEGAAYEWRLHEDIGRKEGLTTEQLLLIRDSTFSPHGRKPSPFTEAQLAAIAFTDASTRNAHIPDSIFREFKKHMKTDRQVVEATLTVAGYNMVARILIALNVDGASEDPVPIPQ</sequence>
<comment type="caution">
    <text evidence="2">The sequence shown here is derived from an EMBL/GenBank/DDBJ whole genome shotgun (WGS) entry which is preliminary data.</text>
</comment>
<dbReference type="SUPFAM" id="SSF69118">
    <property type="entry name" value="AhpD-like"/>
    <property type="match status" value="1"/>
</dbReference>
<evidence type="ECO:0000313" key="3">
    <source>
        <dbReference type="Proteomes" id="UP000383932"/>
    </source>
</evidence>
<feature type="domain" description="Carboxymuconolactone decarboxylase-like" evidence="1">
    <location>
        <begin position="48"/>
        <end position="109"/>
    </location>
</feature>